<dbReference type="Gene3D" id="1.25.40.390">
    <property type="match status" value="2"/>
</dbReference>
<feature type="domain" description="SusD-like N-terminal" evidence="7">
    <location>
        <begin position="21"/>
        <end position="223"/>
    </location>
</feature>
<dbReference type="InterPro" id="IPR033985">
    <property type="entry name" value="SusD-like_N"/>
</dbReference>
<evidence type="ECO:0000256" key="5">
    <source>
        <dbReference type="ARBA" id="ARBA00023237"/>
    </source>
</evidence>
<evidence type="ECO:0000259" key="6">
    <source>
        <dbReference type="Pfam" id="PF07980"/>
    </source>
</evidence>
<comment type="subcellular location">
    <subcellularLocation>
        <location evidence="1">Cell outer membrane</location>
    </subcellularLocation>
</comment>
<comment type="similarity">
    <text evidence="2">Belongs to the SusD family.</text>
</comment>
<dbReference type="Proteomes" id="UP000295292">
    <property type="component" value="Unassembled WGS sequence"/>
</dbReference>
<evidence type="ECO:0000256" key="3">
    <source>
        <dbReference type="ARBA" id="ARBA00022729"/>
    </source>
</evidence>
<keyword evidence="3" id="KW-0732">Signal</keyword>
<keyword evidence="4" id="KW-0472">Membrane</keyword>
<keyword evidence="5" id="KW-0998">Cell outer membrane</keyword>
<gene>
    <name evidence="8" type="ORF">CLV99_4258</name>
</gene>
<evidence type="ECO:0000313" key="9">
    <source>
        <dbReference type="Proteomes" id="UP000295292"/>
    </source>
</evidence>
<dbReference type="InterPro" id="IPR012944">
    <property type="entry name" value="SusD_RagB_dom"/>
</dbReference>
<feature type="domain" description="RagB/SusD" evidence="6">
    <location>
        <begin position="331"/>
        <end position="452"/>
    </location>
</feature>
<evidence type="ECO:0000313" key="8">
    <source>
        <dbReference type="EMBL" id="TDQ73821.1"/>
    </source>
</evidence>
<dbReference type="InterPro" id="IPR011990">
    <property type="entry name" value="TPR-like_helical_dom_sf"/>
</dbReference>
<dbReference type="Pfam" id="PF14322">
    <property type="entry name" value="SusD-like_3"/>
    <property type="match status" value="1"/>
</dbReference>
<protein>
    <submittedName>
        <fullName evidence="8">SusD-like starch-binding protein associating with outer membrane</fullName>
    </submittedName>
</protein>
<sequence length="455" mass="52511">MKAKLYLITITILLQLSCSDDFLNEKPRTSLVVPQYAADYWALLDNVDIMQFTLPLGHLSSDEYYYQTATWKAQSPTSRNSYIWAKDIYENDVSAFWNRVYQQIFYANCVLEGIEINRKKINDNEYNLLKGSALFSRAYAFFNAVQTFAMPYNVNTAQSDLGIPLRLSPDLSIVSKRSTIQECYDQIFNDLLSAIELVPTQISDNRSRPNKPAVLALLSRIYLSMAKYDMASKYAEDCLLIYNQLLDFKTLNLTASTPFTRTNPEVIYYSFLHNISIDQNMMVDEYLLSLYHLDDLRKPAFFRSNLPNAYYANGSYTHGSRYHFSGLAVDEVMLNLAECYARDNELGKSMEQINRLLRYRYKKDGNGNSTYTDQTANDRETAINIVLAERRKELIFRGIRWLDLRRLNQEAGRETTLSRTIDGQTYTLSANSPNYALPIPQNEINISGIQQNQRN</sequence>
<reference evidence="8 9" key="1">
    <citation type="submission" date="2019-03" db="EMBL/GenBank/DDBJ databases">
        <title>Genomic Encyclopedia of Archaeal and Bacterial Type Strains, Phase II (KMG-II): from individual species to whole genera.</title>
        <authorList>
            <person name="Goeker M."/>
        </authorList>
    </citation>
    <scope>NUCLEOTIDE SEQUENCE [LARGE SCALE GENOMIC DNA]</scope>
    <source>
        <strain evidence="8 9">DSM 28353</strain>
    </source>
</reference>
<dbReference type="AlphaFoldDB" id="A0A4R6W8E5"/>
<accession>A0A4R6W8E5</accession>
<dbReference type="Pfam" id="PF07980">
    <property type="entry name" value="SusD_RagB"/>
    <property type="match status" value="1"/>
</dbReference>
<comment type="caution">
    <text evidence="8">The sequence shown here is derived from an EMBL/GenBank/DDBJ whole genome shotgun (WGS) entry which is preliminary data.</text>
</comment>
<dbReference type="GO" id="GO:0009279">
    <property type="term" value="C:cell outer membrane"/>
    <property type="evidence" value="ECO:0007669"/>
    <property type="project" value="UniProtKB-SubCell"/>
</dbReference>
<dbReference type="SUPFAM" id="SSF48452">
    <property type="entry name" value="TPR-like"/>
    <property type="match status" value="1"/>
</dbReference>
<proteinExistence type="inferred from homology"/>
<evidence type="ECO:0000256" key="1">
    <source>
        <dbReference type="ARBA" id="ARBA00004442"/>
    </source>
</evidence>
<organism evidence="8 9">
    <name type="scientific">Sphingobacterium yanglingense</name>
    <dbReference type="NCBI Taxonomy" id="1437280"/>
    <lineage>
        <taxon>Bacteria</taxon>
        <taxon>Pseudomonadati</taxon>
        <taxon>Bacteroidota</taxon>
        <taxon>Sphingobacteriia</taxon>
        <taxon>Sphingobacteriales</taxon>
        <taxon>Sphingobacteriaceae</taxon>
        <taxon>Sphingobacterium</taxon>
    </lineage>
</organism>
<name>A0A4R6W8E5_9SPHI</name>
<evidence type="ECO:0000259" key="7">
    <source>
        <dbReference type="Pfam" id="PF14322"/>
    </source>
</evidence>
<evidence type="ECO:0000256" key="2">
    <source>
        <dbReference type="ARBA" id="ARBA00006275"/>
    </source>
</evidence>
<keyword evidence="9" id="KW-1185">Reference proteome</keyword>
<evidence type="ECO:0000256" key="4">
    <source>
        <dbReference type="ARBA" id="ARBA00023136"/>
    </source>
</evidence>
<dbReference type="EMBL" id="SNYV01000018">
    <property type="protein sequence ID" value="TDQ73821.1"/>
    <property type="molecule type" value="Genomic_DNA"/>
</dbReference>
<dbReference type="RefSeq" id="WP_162850178.1">
    <property type="nucleotide sequence ID" value="NZ_SNYV01000018.1"/>
</dbReference>